<feature type="domain" description="tRNA nucleotidyltransferase/poly(A) polymerase RNA and SrmB- binding" evidence="11">
    <location>
        <begin position="165"/>
        <end position="210"/>
    </location>
</feature>
<dbReference type="CDD" id="cd05398">
    <property type="entry name" value="NT_ClassII-CCAase"/>
    <property type="match status" value="1"/>
</dbReference>
<evidence type="ECO:0000256" key="9">
    <source>
        <dbReference type="RuleBase" id="RU003953"/>
    </source>
</evidence>
<evidence type="ECO:0000256" key="8">
    <source>
        <dbReference type="ARBA" id="ARBA00022884"/>
    </source>
</evidence>
<dbReference type="Pfam" id="PF01743">
    <property type="entry name" value="PolyA_pol"/>
    <property type="match status" value="1"/>
</dbReference>
<comment type="cofactor">
    <cofactor evidence="1">
        <name>Mg(2+)</name>
        <dbReference type="ChEBI" id="CHEBI:18420"/>
    </cofactor>
</comment>
<keyword evidence="8 9" id="KW-0694">RNA-binding</keyword>
<dbReference type="GO" id="GO:0000049">
    <property type="term" value="F:tRNA binding"/>
    <property type="evidence" value="ECO:0007669"/>
    <property type="project" value="TreeGrafter"/>
</dbReference>
<evidence type="ECO:0000256" key="6">
    <source>
        <dbReference type="ARBA" id="ARBA00022741"/>
    </source>
</evidence>
<dbReference type="Pfam" id="PF13735">
    <property type="entry name" value="tRNA_NucTran2_2"/>
    <property type="match status" value="1"/>
</dbReference>
<protein>
    <recommendedName>
        <fullName evidence="15">CCA tRNA nucleotidyltransferase</fullName>
    </recommendedName>
</protein>
<dbReference type="InterPro" id="IPR032810">
    <property type="entry name" value="CCA-adding_enz_C"/>
</dbReference>
<evidence type="ECO:0000256" key="5">
    <source>
        <dbReference type="ARBA" id="ARBA00022723"/>
    </source>
</evidence>
<reference evidence="13" key="1">
    <citation type="submission" date="2020-10" db="EMBL/GenBank/DDBJ databases">
        <authorList>
            <person name="Gilroy R."/>
        </authorList>
    </citation>
    <scope>NUCLEOTIDE SEQUENCE</scope>
    <source>
        <strain evidence="13">CHK197-8231</strain>
    </source>
</reference>
<evidence type="ECO:0000259" key="10">
    <source>
        <dbReference type="Pfam" id="PF01743"/>
    </source>
</evidence>
<organism evidence="13 14">
    <name type="scientific">Candidatus Fimihabitans intestinipullorum</name>
    <dbReference type="NCBI Taxonomy" id="2840820"/>
    <lineage>
        <taxon>Bacteria</taxon>
        <taxon>Bacillati</taxon>
        <taxon>Mycoplasmatota</taxon>
        <taxon>Mycoplasmatota incertae sedis</taxon>
        <taxon>Candidatus Fimihabitans</taxon>
    </lineage>
</organism>
<evidence type="ECO:0008006" key="15">
    <source>
        <dbReference type="Google" id="ProtNLM"/>
    </source>
</evidence>
<evidence type="ECO:0000256" key="1">
    <source>
        <dbReference type="ARBA" id="ARBA00001946"/>
    </source>
</evidence>
<keyword evidence="4" id="KW-0548">Nucleotidyltransferase</keyword>
<evidence type="ECO:0000256" key="7">
    <source>
        <dbReference type="ARBA" id="ARBA00022842"/>
    </source>
</evidence>
<keyword evidence="5" id="KW-0479">Metal-binding</keyword>
<comment type="similarity">
    <text evidence="9">Belongs to the tRNA nucleotidyltransferase/poly(A) polymerase family.</text>
</comment>
<dbReference type="InterPro" id="IPR002646">
    <property type="entry name" value="PolA_pol_head_dom"/>
</dbReference>
<dbReference type="AlphaFoldDB" id="A0A9D1HTQ4"/>
<dbReference type="InterPro" id="IPR032828">
    <property type="entry name" value="PolyA_RNA-bd"/>
</dbReference>
<dbReference type="InterPro" id="IPR043519">
    <property type="entry name" value="NT_sf"/>
</dbReference>
<sequence length="361" mass="42851">MPVEVRRIIKRILDASYEAYLVGGYPRDYYRGFVSDDYDICTNATPEELKKLFPHLEEIRFGSCRLKEGTFEVEITTYREEYEYQAHRFIKNYRYVDTLRQDLMRRDFVMNTLCMDINGNYIDLLNAREDIDKRMIRTVGDPFQRLEEDALRILRAVRFATTLHFDIDPSLKEAIIEKRDLLKELSKDRIKMELDRILQDPSGLEWLCKLKLEEALELGEFSNVTWVDDIDFCWAQLNWKAYPMSRKKTSKISAIQKLLHQNLSDPLVLYQTEDEWIRKLAMIKNISYEELSRKKELLPIHGTKEIAVSIDGLKQTCATYSDKLIYQWWKELEIQIVLGAVENTKDAIHRFIDQKISIHQK</sequence>
<name>A0A9D1HTQ4_9BACT</name>
<comment type="caution">
    <text evidence="13">The sequence shown here is derived from an EMBL/GenBank/DDBJ whole genome shotgun (WGS) entry which is preliminary data.</text>
</comment>
<dbReference type="Gene3D" id="1.10.3090.10">
    <property type="entry name" value="cca-adding enzyme, domain 2"/>
    <property type="match status" value="1"/>
</dbReference>
<evidence type="ECO:0000313" key="14">
    <source>
        <dbReference type="Proteomes" id="UP000824087"/>
    </source>
</evidence>
<dbReference type="PANTHER" id="PTHR46173">
    <property type="entry name" value="CCA TRNA NUCLEOTIDYLTRANSFERASE 1, MITOCHONDRIAL"/>
    <property type="match status" value="1"/>
</dbReference>
<keyword evidence="6" id="KW-0547">Nucleotide-binding</keyword>
<evidence type="ECO:0000259" key="11">
    <source>
        <dbReference type="Pfam" id="PF12627"/>
    </source>
</evidence>
<feature type="domain" description="CCA-adding enzyme C-terminal" evidence="12">
    <location>
        <begin position="240"/>
        <end position="352"/>
    </location>
</feature>
<dbReference type="GO" id="GO:0008033">
    <property type="term" value="P:tRNA processing"/>
    <property type="evidence" value="ECO:0007669"/>
    <property type="project" value="UniProtKB-KW"/>
</dbReference>
<evidence type="ECO:0000313" key="13">
    <source>
        <dbReference type="EMBL" id="HIU22127.1"/>
    </source>
</evidence>
<dbReference type="GO" id="GO:0016779">
    <property type="term" value="F:nucleotidyltransferase activity"/>
    <property type="evidence" value="ECO:0007669"/>
    <property type="project" value="UniProtKB-KW"/>
</dbReference>
<dbReference type="Gene3D" id="3.30.460.10">
    <property type="entry name" value="Beta Polymerase, domain 2"/>
    <property type="match status" value="1"/>
</dbReference>
<dbReference type="SUPFAM" id="SSF81301">
    <property type="entry name" value="Nucleotidyltransferase"/>
    <property type="match status" value="1"/>
</dbReference>
<dbReference type="SUPFAM" id="SSF81891">
    <property type="entry name" value="Poly A polymerase C-terminal region-like"/>
    <property type="match status" value="1"/>
</dbReference>
<proteinExistence type="inferred from homology"/>
<dbReference type="Proteomes" id="UP000824087">
    <property type="component" value="Unassembled WGS sequence"/>
</dbReference>
<evidence type="ECO:0000256" key="4">
    <source>
        <dbReference type="ARBA" id="ARBA00022695"/>
    </source>
</evidence>
<reference evidence="13" key="2">
    <citation type="journal article" date="2021" name="PeerJ">
        <title>Extensive microbial diversity within the chicken gut microbiome revealed by metagenomics and culture.</title>
        <authorList>
            <person name="Gilroy R."/>
            <person name="Ravi A."/>
            <person name="Getino M."/>
            <person name="Pursley I."/>
            <person name="Horton D.L."/>
            <person name="Alikhan N.F."/>
            <person name="Baker D."/>
            <person name="Gharbi K."/>
            <person name="Hall N."/>
            <person name="Watson M."/>
            <person name="Adriaenssens E.M."/>
            <person name="Foster-Nyarko E."/>
            <person name="Jarju S."/>
            <person name="Secka A."/>
            <person name="Antonio M."/>
            <person name="Oren A."/>
            <person name="Chaudhuri R.R."/>
            <person name="La Ragione R."/>
            <person name="Hildebrand F."/>
            <person name="Pallen M.J."/>
        </authorList>
    </citation>
    <scope>NUCLEOTIDE SEQUENCE</scope>
    <source>
        <strain evidence="13">CHK197-8231</strain>
    </source>
</reference>
<dbReference type="GO" id="GO:0046872">
    <property type="term" value="F:metal ion binding"/>
    <property type="evidence" value="ECO:0007669"/>
    <property type="project" value="UniProtKB-KW"/>
</dbReference>
<dbReference type="EMBL" id="DVML01000007">
    <property type="protein sequence ID" value="HIU22127.1"/>
    <property type="molecule type" value="Genomic_DNA"/>
</dbReference>
<dbReference type="InterPro" id="IPR050264">
    <property type="entry name" value="Bact_CCA-adding_enz_type3_sf"/>
</dbReference>
<evidence type="ECO:0000256" key="2">
    <source>
        <dbReference type="ARBA" id="ARBA00022679"/>
    </source>
</evidence>
<evidence type="ECO:0000259" key="12">
    <source>
        <dbReference type="Pfam" id="PF13735"/>
    </source>
</evidence>
<dbReference type="GO" id="GO:0000166">
    <property type="term" value="F:nucleotide binding"/>
    <property type="evidence" value="ECO:0007669"/>
    <property type="project" value="UniProtKB-KW"/>
</dbReference>
<evidence type="ECO:0000256" key="3">
    <source>
        <dbReference type="ARBA" id="ARBA00022694"/>
    </source>
</evidence>
<keyword evidence="3" id="KW-0819">tRNA processing</keyword>
<feature type="domain" description="Poly A polymerase head" evidence="10">
    <location>
        <begin position="19"/>
        <end position="137"/>
    </location>
</feature>
<gene>
    <name evidence="13" type="ORF">IAD49_00950</name>
</gene>
<accession>A0A9D1HTQ4</accession>
<keyword evidence="2 9" id="KW-0808">Transferase</keyword>
<dbReference type="Pfam" id="PF12627">
    <property type="entry name" value="PolyA_pol_RNAbd"/>
    <property type="match status" value="1"/>
</dbReference>
<dbReference type="PANTHER" id="PTHR46173:SF1">
    <property type="entry name" value="CCA TRNA NUCLEOTIDYLTRANSFERASE 1, MITOCHONDRIAL"/>
    <property type="match status" value="1"/>
</dbReference>
<keyword evidence="7" id="KW-0460">Magnesium</keyword>